<comment type="caution">
    <text evidence="2">The sequence shown here is derived from an EMBL/GenBank/DDBJ whole genome shotgun (WGS) entry which is preliminary data.</text>
</comment>
<evidence type="ECO:0000313" key="3">
    <source>
        <dbReference type="Proteomes" id="UP000266385"/>
    </source>
</evidence>
<sequence>MNGMADDIAHIIQLAVAPVFLIAGIGALLNVLTNRLGRVVDRTRALEVELSIEQPLETHPRWAKELVLLDRRMAWINKAITLSTLAMLLVCLVIVTLFTGQLMSFDLSVLISVLFILTMAAMIAALGSFLWEIHVAAAMLRVRTDLLERMQVKRSRFF</sequence>
<dbReference type="Proteomes" id="UP000266385">
    <property type="component" value="Unassembled WGS sequence"/>
</dbReference>
<evidence type="ECO:0000313" key="2">
    <source>
        <dbReference type="EMBL" id="RIJ30733.1"/>
    </source>
</evidence>
<feature type="transmembrane region" description="Helical" evidence="1">
    <location>
        <begin position="109"/>
        <end position="131"/>
    </location>
</feature>
<dbReference type="AlphaFoldDB" id="A0A399RJM5"/>
<dbReference type="Pfam" id="PF11026">
    <property type="entry name" value="DUF2721"/>
    <property type="match status" value="1"/>
</dbReference>
<gene>
    <name evidence="2" type="ORF">D1223_04990</name>
</gene>
<dbReference type="EMBL" id="QWFX01000006">
    <property type="protein sequence ID" value="RIJ30733.1"/>
    <property type="molecule type" value="Genomic_DNA"/>
</dbReference>
<organism evidence="2 3">
    <name type="scientific">Henriciella mobilis</name>
    <dbReference type="NCBI Taxonomy" id="2305467"/>
    <lineage>
        <taxon>Bacteria</taxon>
        <taxon>Pseudomonadati</taxon>
        <taxon>Pseudomonadota</taxon>
        <taxon>Alphaproteobacteria</taxon>
        <taxon>Hyphomonadales</taxon>
        <taxon>Hyphomonadaceae</taxon>
        <taxon>Henriciella</taxon>
    </lineage>
</organism>
<dbReference type="OrthoDB" id="5396182at2"/>
<name>A0A399RJM5_9PROT</name>
<evidence type="ECO:0000256" key="1">
    <source>
        <dbReference type="SAM" id="Phobius"/>
    </source>
</evidence>
<feature type="transmembrane region" description="Helical" evidence="1">
    <location>
        <begin position="79"/>
        <end position="103"/>
    </location>
</feature>
<proteinExistence type="predicted"/>
<keyword evidence="1" id="KW-0812">Transmembrane</keyword>
<accession>A0A399RJM5</accession>
<dbReference type="InterPro" id="IPR021279">
    <property type="entry name" value="DUF2721"/>
</dbReference>
<keyword evidence="3" id="KW-1185">Reference proteome</keyword>
<protein>
    <submittedName>
        <fullName evidence="2">DUF2721 domain-containing protein</fullName>
    </submittedName>
</protein>
<feature type="transmembrane region" description="Helical" evidence="1">
    <location>
        <begin position="12"/>
        <end position="32"/>
    </location>
</feature>
<keyword evidence="1" id="KW-0472">Membrane</keyword>
<dbReference type="RefSeq" id="WP_119376040.1">
    <property type="nucleotide sequence ID" value="NZ_QWFX01000006.1"/>
</dbReference>
<keyword evidence="1" id="KW-1133">Transmembrane helix</keyword>
<reference evidence="2 3" key="1">
    <citation type="submission" date="2018-08" db="EMBL/GenBank/DDBJ databases">
        <title>Henriciella mobilis sp. nov., isolated from seawater.</title>
        <authorList>
            <person name="Cheng H."/>
            <person name="Wu Y.-H."/>
            <person name="Xu X.-W."/>
            <person name="Guo L.-L."/>
        </authorList>
    </citation>
    <scope>NUCLEOTIDE SEQUENCE [LARGE SCALE GENOMIC DNA]</scope>
    <source>
        <strain evidence="2 3">JN25</strain>
    </source>
</reference>